<keyword evidence="3" id="KW-1185">Reference proteome</keyword>
<evidence type="ECO:0000313" key="3">
    <source>
        <dbReference type="Proteomes" id="UP000316598"/>
    </source>
</evidence>
<evidence type="ECO:0000313" key="2">
    <source>
        <dbReference type="EMBL" id="TWT53253.1"/>
    </source>
</evidence>
<organism evidence="2 3">
    <name type="scientific">Rubripirellula amarantea</name>
    <dbReference type="NCBI Taxonomy" id="2527999"/>
    <lineage>
        <taxon>Bacteria</taxon>
        <taxon>Pseudomonadati</taxon>
        <taxon>Planctomycetota</taxon>
        <taxon>Planctomycetia</taxon>
        <taxon>Pirellulales</taxon>
        <taxon>Pirellulaceae</taxon>
        <taxon>Rubripirellula</taxon>
    </lineage>
</organism>
<proteinExistence type="predicted"/>
<reference evidence="2 3" key="1">
    <citation type="submission" date="2019-02" db="EMBL/GenBank/DDBJ databases">
        <title>Deep-cultivation of Planctomycetes and their phenomic and genomic characterization uncovers novel biology.</title>
        <authorList>
            <person name="Wiegand S."/>
            <person name="Jogler M."/>
            <person name="Boedeker C."/>
            <person name="Pinto D."/>
            <person name="Vollmers J."/>
            <person name="Rivas-Marin E."/>
            <person name="Kohn T."/>
            <person name="Peeters S.H."/>
            <person name="Heuer A."/>
            <person name="Rast P."/>
            <person name="Oberbeckmann S."/>
            <person name="Bunk B."/>
            <person name="Jeske O."/>
            <person name="Meyerdierks A."/>
            <person name="Storesund J.E."/>
            <person name="Kallscheuer N."/>
            <person name="Luecker S."/>
            <person name="Lage O.M."/>
            <person name="Pohl T."/>
            <person name="Merkel B.J."/>
            <person name="Hornburger P."/>
            <person name="Mueller R.-W."/>
            <person name="Bruemmer F."/>
            <person name="Labrenz M."/>
            <person name="Spormann A.M."/>
            <person name="Op Den Camp H."/>
            <person name="Overmann J."/>
            <person name="Amann R."/>
            <person name="Jetten M.S.M."/>
            <person name="Mascher T."/>
            <person name="Medema M.H."/>
            <person name="Devos D.P."/>
            <person name="Kaster A.-K."/>
            <person name="Ovreas L."/>
            <person name="Rohde M."/>
            <person name="Galperin M.Y."/>
            <person name="Jogler C."/>
        </authorList>
    </citation>
    <scope>NUCLEOTIDE SEQUENCE [LARGE SCALE GENOMIC DNA]</scope>
    <source>
        <strain evidence="2 3">Pla22</strain>
    </source>
</reference>
<feature type="region of interest" description="Disordered" evidence="1">
    <location>
        <begin position="16"/>
        <end position="38"/>
    </location>
</feature>
<feature type="region of interest" description="Disordered" evidence="1">
    <location>
        <begin position="54"/>
        <end position="74"/>
    </location>
</feature>
<name>A0A5C5WT56_9BACT</name>
<dbReference type="Proteomes" id="UP000316598">
    <property type="component" value="Unassembled WGS sequence"/>
</dbReference>
<feature type="compositionally biased region" description="Basic and acidic residues" evidence="1">
    <location>
        <begin position="54"/>
        <end position="69"/>
    </location>
</feature>
<comment type="caution">
    <text evidence="2">The sequence shown here is derived from an EMBL/GenBank/DDBJ whole genome shotgun (WGS) entry which is preliminary data.</text>
</comment>
<sequence length="118" mass="12871">MELTARETLTNVKAISMLPSNPSTTDALASGSQSSGSSFVVGSVATQAESFVDRRSTEVVKPGSSERRQFGNSHFGLSEDGRELALAIDQYKVKHHRRYLTCDEMIEVIQSLGYSRAT</sequence>
<protein>
    <submittedName>
        <fullName evidence="2">Uncharacterized protein</fullName>
    </submittedName>
</protein>
<dbReference type="AlphaFoldDB" id="A0A5C5WT56"/>
<gene>
    <name evidence="2" type="ORF">Pla22_08810</name>
</gene>
<dbReference type="EMBL" id="SJPI01000001">
    <property type="protein sequence ID" value="TWT53253.1"/>
    <property type="molecule type" value="Genomic_DNA"/>
</dbReference>
<feature type="compositionally biased region" description="Polar residues" evidence="1">
    <location>
        <begin position="16"/>
        <end position="27"/>
    </location>
</feature>
<evidence type="ECO:0000256" key="1">
    <source>
        <dbReference type="SAM" id="MobiDB-lite"/>
    </source>
</evidence>
<accession>A0A5C5WT56</accession>